<organism evidence="1 2">
    <name type="scientific">Cichorium intybus</name>
    <name type="common">Chicory</name>
    <dbReference type="NCBI Taxonomy" id="13427"/>
    <lineage>
        <taxon>Eukaryota</taxon>
        <taxon>Viridiplantae</taxon>
        <taxon>Streptophyta</taxon>
        <taxon>Embryophyta</taxon>
        <taxon>Tracheophyta</taxon>
        <taxon>Spermatophyta</taxon>
        <taxon>Magnoliopsida</taxon>
        <taxon>eudicotyledons</taxon>
        <taxon>Gunneridae</taxon>
        <taxon>Pentapetalae</taxon>
        <taxon>asterids</taxon>
        <taxon>campanulids</taxon>
        <taxon>Asterales</taxon>
        <taxon>Asteraceae</taxon>
        <taxon>Cichorioideae</taxon>
        <taxon>Cichorieae</taxon>
        <taxon>Cichoriinae</taxon>
        <taxon>Cichorium</taxon>
    </lineage>
</organism>
<evidence type="ECO:0000313" key="2">
    <source>
        <dbReference type="Proteomes" id="UP001055811"/>
    </source>
</evidence>
<accession>A0ACB9AHA5</accession>
<gene>
    <name evidence="1" type="ORF">L2E82_38635</name>
</gene>
<reference evidence="1 2" key="2">
    <citation type="journal article" date="2022" name="Mol. Ecol. Resour.">
        <title>The genomes of chicory, endive, great burdock and yacon provide insights into Asteraceae paleo-polyploidization history and plant inulin production.</title>
        <authorList>
            <person name="Fan W."/>
            <person name="Wang S."/>
            <person name="Wang H."/>
            <person name="Wang A."/>
            <person name="Jiang F."/>
            <person name="Liu H."/>
            <person name="Zhao H."/>
            <person name="Xu D."/>
            <person name="Zhang Y."/>
        </authorList>
    </citation>
    <scope>NUCLEOTIDE SEQUENCE [LARGE SCALE GENOMIC DNA]</scope>
    <source>
        <strain evidence="2">cv. Punajuju</strain>
        <tissue evidence="1">Leaves</tissue>
    </source>
</reference>
<dbReference type="Proteomes" id="UP001055811">
    <property type="component" value="Linkage Group LG07"/>
</dbReference>
<protein>
    <submittedName>
        <fullName evidence="1">Uncharacterized protein</fullName>
    </submittedName>
</protein>
<comment type="caution">
    <text evidence="1">The sequence shown here is derived from an EMBL/GenBank/DDBJ whole genome shotgun (WGS) entry which is preliminary data.</text>
</comment>
<evidence type="ECO:0000313" key="1">
    <source>
        <dbReference type="EMBL" id="KAI3708984.1"/>
    </source>
</evidence>
<dbReference type="EMBL" id="CM042015">
    <property type="protein sequence ID" value="KAI3708984.1"/>
    <property type="molecule type" value="Genomic_DNA"/>
</dbReference>
<proteinExistence type="predicted"/>
<keyword evidence="2" id="KW-1185">Reference proteome</keyword>
<reference evidence="2" key="1">
    <citation type="journal article" date="2022" name="Mol. Ecol. Resour.">
        <title>The genomes of chicory, endive, great burdock and yacon provide insights into Asteraceae palaeo-polyploidization history and plant inulin production.</title>
        <authorList>
            <person name="Fan W."/>
            <person name="Wang S."/>
            <person name="Wang H."/>
            <person name="Wang A."/>
            <person name="Jiang F."/>
            <person name="Liu H."/>
            <person name="Zhao H."/>
            <person name="Xu D."/>
            <person name="Zhang Y."/>
        </authorList>
    </citation>
    <scope>NUCLEOTIDE SEQUENCE [LARGE SCALE GENOMIC DNA]</scope>
    <source>
        <strain evidence="2">cv. Punajuju</strain>
    </source>
</reference>
<name>A0ACB9AHA5_CICIN</name>
<sequence length="176" mass="20072">MTMEEILMVKTEVEGEEALRKLVVALNGLAGIAIIKQDFPQAISLYKEALELAEEHSEDFRVDPLLNIHIHYNLAEILPLTSNSSQKFHLGTQHEDNMCKTCDENNVVDRPSSLSSCTSYQSLQITCNNLMQKFLSVFNSRLSMAHNEFRKSYELLLDHNCSEVSYLEWSGKIGRF</sequence>